<dbReference type="InterPro" id="IPR042193">
    <property type="entry name" value="FHIPEP_3"/>
</dbReference>
<evidence type="ECO:0000256" key="2">
    <source>
        <dbReference type="ARBA" id="ARBA00008835"/>
    </source>
</evidence>
<dbReference type="GO" id="GO:0005886">
    <property type="term" value="C:plasma membrane"/>
    <property type="evidence" value="ECO:0007669"/>
    <property type="project" value="UniProtKB-SubCell"/>
</dbReference>
<dbReference type="AlphaFoldDB" id="F1Z7L1"/>
<dbReference type="InterPro" id="IPR001712">
    <property type="entry name" value="T3SS_FHIPEP"/>
</dbReference>
<evidence type="ECO:0000256" key="4">
    <source>
        <dbReference type="ARBA" id="ARBA00022692"/>
    </source>
</evidence>
<dbReference type="FunCoup" id="F1Z7L1">
    <property type="interactions" value="83"/>
</dbReference>
<evidence type="ECO:0000256" key="8">
    <source>
        <dbReference type="SAM" id="Phobius"/>
    </source>
</evidence>
<comment type="similarity">
    <text evidence="2">Belongs to the FHIPEP (flagella/HR/invasion proteins export pore) family.</text>
</comment>
<dbReference type="InterPro" id="IPR042196">
    <property type="entry name" value="FHIPEP_4"/>
</dbReference>
<comment type="caution">
    <text evidence="9">The sequence shown here is derived from an EMBL/GenBank/DDBJ whole genome shotgun (WGS) entry which is preliminary data.</text>
</comment>
<protein>
    <submittedName>
        <fullName evidence="9">Flagellar biosynthesis protein FlhA</fullName>
    </submittedName>
</protein>
<keyword evidence="3" id="KW-1003">Cell membrane</keyword>
<feature type="transmembrane region" description="Helical" evidence="8">
    <location>
        <begin position="106"/>
        <end position="129"/>
    </location>
</feature>
<keyword evidence="9" id="KW-0282">Flagellum</keyword>
<evidence type="ECO:0000313" key="9">
    <source>
        <dbReference type="EMBL" id="EGD59402.1"/>
    </source>
</evidence>
<proteinExistence type="inferred from homology"/>
<keyword evidence="4 8" id="KW-0812">Transmembrane</keyword>
<dbReference type="InParanoid" id="F1Z7L1"/>
<evidence type="ECO:0000313" key="10">
    <source>
        <dbReference type="Proteomes" id="UP000004728"/>
    </source>
</evidence>
<feature type="transmembrane region" description="Helical" evidence="8">
    <location>
        <begin position="35"/>
        <end position="54"/>
    </location>
</feature>
<evidence type="ECO:0000256" key="6">
    <source>
        <dbReference type="ARBA" id="ARBA00023136"/>
    </source>
</evidence>
<evidence type="ECO:0000256" key="5">
    <source>
        <dbReference type="ARBA" id="ARBA00022989"/>
    </source>
</evidence>
<dbReference type="PANTHER" id="PTHR30161:SF1">
    <property type="entry name" value="FLAGELLAR BIOSYNTHESIS PROTEIN FLHA-RELATED"/>
    <property type="match status" value="1"/>
</dbReference>
<dbReference type="Gene3D" id="3.40.30.60">
    <property type="entry name" value="FHIPEP family, domain 1"/>
    <property type="match status" value="1"/>
</dbReference>
<name>F1Z7L1_9SPHN</name>
<feature type="transmembrane region" description="Helical" evidence="8">
    <location>
        <begin position="66"/>
        <end position="86"/>
    </location>
</feature>
<dbReference type="STRING" id="983920.Y88_1557"/>
<dbReference type="Gene3D" id="1.10.8.540">
    <property type="entry name" value="FHIPEP family, domain 3"/>
    <property type="match status" value="1"/>
</dbReference>
<keyword evidence="10" id="KW-1185">Reference proteome</keyword>
<dbReference type="HOGENOM" id="CLU_015346_3_0_5"/>
<feature type="transmembrane region" description="Helical" evidence="8">
    <location>
        <begin position="274"/>
        <end position="293"/>
    </location>
</feature>
<dbReference type="PRINTS" id="PR00949">
    <property type="entry name" value="TYPE3IMAPROT"/>
</dbReference>
<dbReference type="Proteomes" id="UP000004728">
    <property type="component" value="Unassembled WGS sequence"/>
</dbReference>
<evidence type="ECO:0000256" key="1">
    <source>
        <dbReference type="ARBA" id="ARBA00004651"/>
    </source>
</evidence>
<feature type="transmembrane region" description="Helical" evidence="8">
    <location>
        <begin position="199"/>
        <end position="220"/>
    </location>
</feature>
<dbReference type="Gene3D" id="3.40.50.12790">
    <property type="entry name" value="FHIPEP family, domain 4"/>
    <property type="match status" value="1"/>
</dbReference>
<comment type="subcellular location">
    <subcellularLocation>
        <location evidence="1">Cell membrane</location>
        <topology evidence="1">Multi-pass membrane protein</topology>
    </subcellularLocation>
</comment>
<dbReference type="InterPro" id="IPR042194">
    <property type="entry name" value="FHIPEP_1"/>
</dbReference>
<reference evidence="9 10" key="1">
    <citation type="journal article" date="2012" name="J. Bacteriol.">
        <title>Draft Genome Sequence of Novosphingobium nitrogenifigens Y88T.</title>
        <authorList>
            <person name="Strabala T.J."/>
            <person name="Macdonald L."/>
            <person name="Liu V."/>
            <person name="Smit A.M."/>
        </authorList>
    </citation>
    <scope>NUCLEOTIDE SEQUENCE [LARGE SCALE GENOMIC DNA]</scope>
    <source>
        <strain evidence="9 10">DSM 19370</strain>
    </source>
</reference>
<keyword evidence="9" id="KW-0969">Cilium</keyword>
<dbReference type="eggNOG" id="COG1298">
    <property type="taxonomic scope" value="Bacteria"/>
</dbReference>
<sequence length="726" mass="76582">MLKRTANLGALALPTGIMTLITLMIVPIPAFMLDVFFVFNIALSVAVLMAAMNAEKPLDFSSFPSVLLFATLLRLSLNVASTRVVLVYGHTGGAAAGHVIESFGKFLIGGNFAVGLFVFMILMIINLVVVTKGAGRVSEVSARFTLDALPGKQMAIDADLAAGLVTAEEAKTRRRDVATEADFYGSMDGASKFVKGDAIAALLILGVNIIAGFCLGMLSHGLSAGDAAEKYVTLAVGDALVAQVPSLLLSIAAAVIVTRVADSRDLAGQIGGQFANPATWLPVAVILGAIGFIPAMPHMIFLPAAAMAGWIWWSLRKRAERLREAEIAPPPPQTDPSRITLDEVSDHTLVTIELGYGLVHLVDEKRGSPLVARVTGVRKQLSQACGFIVPQFRVRDSLELPPNEYRILLGGVRIGGAVARPDRILAIDAGEARPGHGLVGEATHDPSFGCPALWIDPASRDHAIAEGFLTVDAGTVIATHLNQLLGERPQAMLGPDEVRAILDGVRQRSAGMVETIHPNPLSLGALTRIFRALLEDGVSIAHPLPILAALGQAVQQTTDHDRLVDLVRAELGPMIVGRICSPTDRLPVVTLDASLESMIVQGMQDPVTGQPVIEPDLARGIGERISSLIAERGPNAISPALVVQPRARRAVSAALRVRAPSCLVLSISELPQSQPIEVIAVIGGEATAPQPVRALTDQTNRSDTKDRTQRSGAASSDIAQPEGLAA</sequence>
<evidence type="ECO:0000256" key="7">
    <source>
        <dbReference type="SAM" id="MobiDB-lite"/>
    </source>
</evidence>
<dbReference type="PIRSF" id="PIRSF005419">
    <property type="entry name" value="FlhA"/>
    <property type="match status" value="1"/>
</dbReference>
<evidence type="ECO:0000256" key="3">
    <source>
        <dbReference type="ARBA" id="ARBA00022475"/>
    </source>
</evidence>
<gene>
    <name evidence="9" type="ORF">Y88_1557</name>
</gene>
<dbReference type="RefSeq" id="WP_008067735.1">
    <property type="nucleotide sequence ID" value="NZ_AQWK01000013.1"/>
</dbReference>
<accession>F1Z7L1</accession>
<keyword evidence="6 8" id="KW-0472">Membrane</keyword>
<feature type="region of interest" description="Disordered" evidence="7">
    <location>
        <begin position="689"/>
        <end position="726"/>
    </location>
</feature>
<feature type="compositionally biased region" description="Basic and acidic residues" evidence="7">
    <location>
        <begin position="700"/>
        <end position="709"/>
    </location>
</feature>
<dbReference type="PANTHER" id="PTHR30161">
    <property type="entry name" value="FLAGELLAR EXPORT PROTEIN, MEMBRANE FLHA SUBUNIT-RELATED"/>
    <property type="match status" value="1"/>
</dbReference>
<dbReference type="GO" id="GO:0044780">
    <property type="term" value="P:bacterial-type flagellum assembly"/>
    <property type="evidence" value="ECO:0007669"/>
    <property type="project" value="TreeGrafter"/>
</dbReference>
<dbReference type="InterPro" id="IPR025505">
    <property type="entry name" value="FHIPEP_CS"/>
</dbReference>
<dbReference type="Pfam" id="PF00771">
    <property type="entry name" value="FHIPEP"/>
    <property type="match status" value="1"/>
</dbReference>
<dbReference type="GO" id="GO:0009306">
    <property type="term" value="P:protein secretion"/>
    <property type="evidence" value="ECO:0007669"/>
    <property type="project" value="InterPro"/>
</dbReference>
<keyword evidence="9" id="KW-0966">Cell projection</keyword>
<feature type="transmembrane region" description="Helical" evidence="8">
    <location>
        <begin position="240"/>
        <end position="262"/>
    </location>
</feature>
<organism evidence="9 10">
    <name type="scientific">Novosphingobium nitrogenifigens DSM 19370</name>
    <dbReference type="NCBI Taxonomy" id="983920"/>
    <lineage>
        <taxon>Bacteria</taxon>
        <taxon>Pseudomonadati</taxon>
        <taxon>Pseudomonadota</taxon>
        <taxon>Alphaproteobacteria</taxon>
        <taxon>Sphingomonadales</taxon>
        <taxon>Sphingomonadaceae</taxon>
        <taxon>Novosphingobium</taxon>
    </lineage>
</organism>
<feature type="transmembrane region" description="Helical" evidence="8">
    <location>
        <begin position="7"/>
        <end position="29"/>
    </location>
</feature>
<dbReference type="OrthoDB" id="9759185at2"/>
<dbReference type="PROSITE" id="PS00994">
    <property type="entry name" value="FHIPEP"/>
    <property type="match status" value="1"/>
</dbReference>
<keyword evidence="5 8" id="KW-1133">Transmembrane helix</keyword>
<dbReference type="EMBL" id="AEWJ01000033">
    <property type="protein sequence ID" value="EGD59402.1"/>
    <property type="molecule type" value="Genomic_DNA"/>
</dbReference>